<evidence type="ECO:0000313" key="2">
    <source>
        <dbReference type="EMBL" id="KAF9665825.1"/>
    </source>
</evidence>
<feature type="compositionally biased region" description="Polar residues" evidence="1">
    <location>
        <begin position="35"/>
        <end position="49"/>
    </location>
</feature>
<dbReference type="Proteomes" id="UP000657918">
    <property type="component" value="Chromosome 16"/>
</dbReference>
<comment type="caution">
    <text evidence="2">The sequence shown here is derived from an EMBL/GenBank/DDBJ whole genome shotgun (WGS) entry which is preliminary data.</text>
</comment>
<feature type="region of interest" description="Disordered" evidence="1">
    <location>
        <begin position="1"/>
        <end position="68"/>
    </location>
</feature>
<dbReference type="EMBL" id="JADGMS010000016">
    <property type="protein sequence ID" value="KAF9665825.1"/>
    <property type="molecule type" value="Genomic_DNA"/>
</dbReference>
<accession>A0A835MH60</accession>
<evidence type="ECO:0000313" key="3">
    <source>
        <dbReference type="Proteomes" id="UP000657918"/>
    </source>
</evidence>
<evidence type="ECO:0000256" key="1">
    <source>
        <dbReference type="SAM" id="MobiDB-lite"/>
    </source>
</evidence>
<keyword evidence="3" id="KW-1185">Reference proteome</keyword>
<sequence length="132" mass="14720">MNSTIESSATALALYRPPLPSDENKDDLNKEVPSAGTNQPNIENKQQDPLGSPSDPNMDHDREAPKYSQKYRLQQMQYSKLEIGVKALQAKVAITGPRTKYSKRQNSLLRISFLLVLVNSCTEEVGPSLFLN</sequence>
<feature type="compositionally biased region" description="Polar residues" evidence="1">
    <location>
        <begin position="1"/>
        <end position="10"/>
    </location>
</feature>
<dbReference type="OrthoDB" id="552661at2759"/>
<proteinExistence type="predicted"/>
<gene>
    <name evidence="2" type="ORF">SADUNF_Sadunf16G0164200</name>
</gene>
<dbReference type="AlphaFoldDB" id="A0A835MH60"/>
<protein>
    <submittedName>
        <fullName evidence="2">Uncharacterized protein</fullName>
    </submittedName>
</protein>
<reference evidence="2 3" key="1">
    <citation type="submission" date="2020-10" db="EMBL/GenBank/DDBJ databases">
        <title>Plant Genome Project.</title>
        <authorList>
            <person name="Zhang R.-G."/>
        </authorList>
    </citation>
    <scope>NUCLEOTIDE SEQUENCE [LARGE SCALE GENOMIC DNA]</scope>
    <source>
        <strain evidence="2">FAFU-HL-1</strain>
        <tissue evidence="2">Leaf</tissue>
    </source>
</reference>
<organism evidence="2 3">
    <name type="scientific">Salix dunnii</name>
    <dbReference type="NCBI Taxonomy" id="1413687"/>
    <lineage>
        <taxon>Eukaryota</taxon>
        <taxon>Viridiplantae</taxon>
        <taxon>Streptophyta</taxon>
        <taxon>Embryophyta</taxon>
        <taxon>Tracheophyta</taxon>
        <taxon>Spermatophyta</taxon>
        <taxon>Magnoliopsida</taxon>
        <taxon>eudicotyledons</taxon>
        <taxon>Gunneridae</taxon>
        <taxon>Pentapetalae</taxon>
        <taxon>rosids</taxon>
        <taxon>fabids</taxon>
        <taxon>Malpighiales</taxon>
        <taxon>Salicaceae</taxon>
        <taxon>Saliceae</taxon>
        <taxon>Salix</taxon>
    </lineage>
</organism>
<name>A0A835MH60_9ROSI</name>